<sequence>MPTGDVKAIFLMADYGHDPTETAIPWKRFTEAGFSCHFATESGNVPECDKLMLKGWTQKLLGAAPPALAAYKQMTQSPAWQHPLAWAKESFTLADYEIVYLAGGHDKAIRQILDSPRAQHLLAEYFPLTVKPSTHICVAICHGVQLLAHATTADGISVLHNVATTALPGIAESSVYHGTRLVLGDYYKTYGASSPTVQTVVRKALKIPNKQWLCSAILTSPFVVEDKFHNYISGRWPGDAELLSRKTIEMARQVANL</sequence>
<reference evidence="1" key="1">
    <citation type="journal article" date="2020" name="Stud. Mycol.">
        <title>101 Dothideomycetes genomes: a test case for predicting lifestyles and emergence of pathogens.</title>
        <authorList>
            <person name="Haridas S."/>
            <person name="Albert R."/>
            <person name="Binder M."/>
            <person name="Bloem J."/>
            <person name="Labutti K."/>
            <person name="Salamov A."/>
            <person name="Andreopoulos B."/>
            <person name="Baker S."/>
            <person name="Barry K."/>
            <person name="Bills G."/>
            <person name="Bluhm B."/>
            <person name="Cannon C."/>
            <person name="Castanera R."/>
            <person name="Culley D."/>
            <person name="Daum C."/>
            <person name="Ezra D."/>
            <person name="Gonzalez J."/>
            <person name="Henrissat B."/>
            <person name="Kuo A."/>
            <person name="Liang C."/>
            <person name="Lipzen A."/>
            <person name="Lutzoni F."/>
            <person name="Magnuson J."/>
            <person name="Mondo S."/>
            <person name="Nolan M."/>
            <person name="Ohm R."/>
            <person name="Pangilinan J."/>
            <person name="Park H.-J."/>
            <person name="Ramirez L."/>
            <person name="Alfaro M."/>
            <person name="Sun H."/>
            <person name="Tritt A."/>
            <person name="Yoshinaga Y."/>
            <person name="Zwiers L.-H."/>
            <person name="Turgeon B."/>
            <person name="Goodwin S."/>
            <person name="Spatafora J."/>
            <person name="Crous P."/>
            <person name="Grigoriev I."/>
        </authorList>
    </citation>
    <scope>NUCLEOTIDE SEQUENCE</scope>
    <source>
        <strain evidence="1">CBS 116005</strain>
    </source>
</reference>
<evidence type="ECO:0000313" key="2">
    <source>
        <dbReference type="Proteomes" id="UP000799436"/>
    </source>
</evidence>
<dbReference type="Gene3D" id="3.40.50.880">
    <property type="match status" value="1"/>
</dbReference>
<dbReference type="EMBL" id="ML995819">
    <property type="protein sequence ID" value="KAF2771552.1"/>
    <property type="molecule type" value="Genomic_DNA"/>
</dbReference>
<evidence type="ECO:0000313" key="1">
    <source>
        <dbReference type="EMBL" id="KAF2771552.1"/>
    </source>
</evidence>
<name>A0A6G1LG46_9PEZI</name>
<protein>
    <submittedName>
        <fullName evidence="1">Class I glutamine amidotransferase-like protein</fullName>
    </submittedName>
</protein>
<keyword evidence="1" id="KW-0315">Glutamine amidotransferase</keyword>
<organism evidence="1 2">
    <name type="scientific">Teratosphaeria nubilosa</name>
    <dbReference type="NCBI Taxonomy" id="161662"/>
    <lineage>
        <taxon>Eukaryota</taxon>
        <taxon>Fungi</taxon>
        <taxon>Dikarya</taxon>
        <taxon>Ascomycota</taxon>
        <taxon>Pezizomycotina</taxon>
        <taxon>Dothideomycetes</taxon>
        <taxon>Dothideomycetidae</taxon>
        <taxon>Mycosphaerellales</taxon>
        <taxon>Teratosphaeriaceae</taxon>
        <taxon>Teratosphaeria</taxon>
    </lineage>
</organism>
<dbReference type="PANTHER" id="PTHR43068">
    <property type="entry name" value="SLR1854 PROTEIN"/>
    <property type="match status" value="1"/>
</dbReference>
<dbReference type="PANTHER" id="PTHR43068:SF1">
    <property type="entry name" value="SLR1854 PROTEIN"/>
    <property type="match status" value="1"/>
</dbReference>
<dbReference type="SUPFAM" id="SSF52317">
    <property type="entry name" value="Class I glutamine amidotransferase-like"/>
    <property type="match status" value="1"/>
</dbReference>
<dbReference type="InterPro" id="IPR029062">
    <property type="entry name" value="Class_I_gatase-like"/>
</dbReference>
<accession>A0A6G1LG46</accession>
<dbReference type="GO" id="GO:0016740">
    <property type="term" value="F:transferase activity"/>
    <property type="evidence" value="ECO:0007669"/>
    <property type="project" value="UniProtKB-KW"/>
</dbReference>
<dbReference type="AlphaFoldDB" id="A0A6G1LG46"/>
<gene>
    <name evidence="1" type="ORF">EJ03DRAFT_342260</name>
</gene>
<dbReference type="Proteomes" id="UP000799436">
    <property type="component" value="Unassembled WGS sequence"/>
</dbReference>
<dbReference type="InterPro" id="IPR032633">
    <property type="entry name" value="ThiJ-like"/>
</dbReference>
<dbReference type="Pfam" id="PF17124">
    <property type="entry name" value="ThiJ_like"/>
    <property type="match status" value="1"/>
</dbReference>
<proteinExistence type="predicted"/>
<keyword evidence="1" id="KW-0808">Transferase</keyword>
<keyword evidence="2" id="KW-1185">Reference proteome</keyword>
<dbReference type="OrthoDB" id="543156at2759"/>